<dbReference type="Pfam" id="PF05548">
    <property type="entry name" value="Peptidase_M11"/>
    <property type="match status" value="1"/>
</dbReference>
<reference evidence="3 4" key="1">
    <citation type="journal article" date="2021" name="bioRxiv">
        <title>Unraveling nitrogen, sulfur and carbon metabolic pathways and microbial community transcriptional responses to substrate deprivation and toxicity stresses in a bioreactor mimicking anoxic brackish coastal sediment conditions.</title>
        <authorList>
            <person name="Martins P.D."/>
            <person name="Echeveste M.J."/>
            <person name="Arshad A."/>
            <person name="Kurth J."/>
            <person name="Ouboter H."/>
            <person name="Jetten M.S.M."/>
            <person name="Welte C.U."/>
        </authorList>
    </citation>
    <scope>NUCLEOTIDE SEQUENCE [LARGE SCALE GENOMIC DNA]</scope>
    <source>
        <strain evidence="3">MAG_38</strain>
    </source>
</reference>
<dbReference type="Pfam" id="PF10633">
    <property type="entry name" value="NPCBM_assoc"/>
    <property type="match status" value="1"/>
</dbReference>
<proteinExistence type="predicted"/>
<dbReference type="EMBL" id="JAIOIU010000074">
    <property type="protein sequence ID" value="MBZ0159713.1"/>
    <property type="molecule type" value="Genomic_DNA"/>
</dbReference>
<gene>
    <name evidence="3" type="ORF">K8G79_06225</name>
</gene>
<feature type="domain" description="Peptidase M11 gametolysin" evidence="1">
    <location>
        <begin position="275"/>
        <end position="400"/>
    </location>
</feature>
<dbReference type="InterPro" id="IPR013783">
    <property type="entry name" value="Ig-like_fold"/>
</dbReference>
<evidence type="ECO:0000313" key="3">
    <source>
        <dbReference type="EMBL" id="MBZ0159713.1"/>
    </source>
</evidence>
<evidence type="ECO:0000259" key="2">
    <source>
        <dbReference type="Pfam" id="PF10633"/>
    </source>
</evidence>
<feature type="domain" description="Alpha-galactosidase NEW3" evidence="2">
    <location>
        <begin position="555"/>
        <end position="630"/>
    </location>
</feature>
<dbReference type="InterPro" id="IPR008752">
    <property type="entry name" value="Peptidase_M11"/>
</dbReference>
<dbReference type="Gene3D" id="2.60.40.1930">
    <property type="match status" value="1"/>
</dbReference>
<comment type="caution">
    <text evidence="3">The sequence shown here is derived from an EMBL/GenBank/DDBJ whole genome shotgun (WGS) entry which is preliminary data.</text>
</comment>
<dbReference type="AlphaFoldDB" id="A0AAJ1AIM1"/>
<accession>A0AAJ1AIM1</accession>
<evidence type="ECO:0000313" key="4">
    <source>
        <dbReference type="Proteomes" id="UP001197609"/>
    </source>
</evidence>
<sequence>MAVRRLTNDGGSRAVRRGRRIITLLLLGLVLAVSAGTSVALSPSSSQPNPSAESLTHTLVALNVRYQLAGPAGQAQLLDNFLSVAAARQQLLTTLIANDPTEVLRVAVPANLRAGMPPAVQAYVEEAVEVEGALEVLHEDRYQGSRYLYFLEALGERFTLHFAADAPTHLETGSQVRVTGVRVERAIALQSWGSSVQTIAAALPNTFGGQKTLVMLVNFQDKATQPYTPASAQGVMTTTSNFDLEGSFQQTWLTPVVDSGQVADVRGWYTISLLSTVCDYNTLASQAKSAATAARVNLSAYSRYVYAFPNNTGCGWWGLGSVGGNPSQAWINGSFALKVVGHEMGHNLGLWHSRAWECGTTTLGPSCSIIEYGNTVDIMGNPSSGHFNAFQKERLGWLNYGSSPPITTVSGDGTYWIDPSETLGINPKALKILKSTDLSTGKKTWYYVESRQAIGFDSFLSNNSNVLNGVVISMGSESSGNSSDLLDMTPATSSWSDPALDVGQSFSDPDSGVTIATTWASSTSAAVNVTFGPVACVQANPTVALSPSQSQWVPAGTPVVYTVSVTNNDNAGCTASDFTLQATTVPAGWAAVFAAPTLTIGPGTTASTTLQVTSPIGTSDGFYTIVVRATNSAYTNSASVTYVIVSSLTVGVTTDKPSYTRNKTVSVTAGVTANGSPVANASVAFTITKPNGAGVVTGTATTGTNGTAVYKYRLKRSDQTGPYGVTANANLNGITGSGTASFTVQ</sequence>
<dbReference type="InterPro" id="IPR018905">
    <property type="entry name" value="A-galactase_NEW3"/>
</dbReference>
<organism evidence="3 4">
    <name type="scientific">Candidatus Methylomirabilis tolerans</name>
    <dbReference type="NCBI Taxonomy" id="3123416"/>
    <lineage>
        <taxon>Bacteria</taxon>
        <taxon>Candidatus Methylomirabilota</taxon>
        <taxon>Candidatus Methylomirabilia</taxon>
        <taxon>Candidatus Methylomirabilales</taxon>
        <taxon>Candidatus Methylomirabilaceae</taxon>
        <taxon>Candidatus Methylomirabilis</taxon>
    </lineage>
</organism>
<dbReference type="SUPFAM" id="SSF55486">
    <property type="entry name" value="Metalloproteases ('zincins'), catalytic domain"/>
    <property type="match status" value="1"/>
</dbReference>
<dbReference type="InterPro" id="IPR008964">
    <property type="entry name" value="Invasin/intimin_cell_adhesion"/>
</dbReference>
<dbReference type="Gene3D" id="2.60.40.10">
    <property type="entry name" value="Immunoglobulins"/>
    <property type="match status" value="1"/>
</dbReference>
<name>A0AAJ1AIM1_9BACT</name>
<dbReference type="Proteomes" id="UP001197609">
    <property type="component" value="Unassembled WGS sequence"/>
</dbReference>
<dbReference type="SUPFAM" id="SSF49373">
    <property type="entry name" value="Invasin/intimin cell-adhesion fragments"/>
    <property type="match status" value="1"/>
</dbReference>
<protein>
    <submittedName>
        <fullName evidence="3">Peptidase M11</fullName>
    </submittedName>
</protein>
<evidence type="ECO:0000259" key="1">
    <source>
        <dbReference type="Pfam" id="PF05548"/>
    </source>
</evidence>